<dbReference type="EMBL" id="JBIAMX010000012">
    <property type="protein sequence ID" value="MFF0545104.1"/>
    <property type="molecule type" value="Genomic_DNA"/>
</dbReference>
<gene>
    <name evidence="2" type="ORF">ACFYTF_19930</name>
</gene>
<accession>A0ABW6PRT8</accession>
<feature type="transmembrane region" description="Helical" evidence="1">
    <location>
        <begin position="56"/>
        <end position="79"/>
    </location>
</feature>
<reference evidence="2 3" key="1">
    <citation type="submission" date="2024-10" db="EMBL/GenBank/DDBJ databases">
        <title>The Natural Products Discovery Center: Release of the First 8490 Sequenced Strains for Exploring Actinobacteria Biosynthetic Diversity.</title>
        <authorList>
            <person name="Kalkreuter E."/>
            <person name="Kautsar S.A."/>
            <person name="Yang D."/>
            <person name="Bader C.D."/>
            <person name="Teijaro C.N."/>
            <person name="Fluegel L."/>
            <person name="Davis C.M."/>
            <person name="Simpson J.R."/>
            <person name="Lauterbach L."/>
            <person name="Steele A.D."/>
            <person name="Gui C."/>
            <person name="Meng S."/>
            <person name="Li G."/>
            <person name="Viehrig K."/>
            <person name="Ye F."/>
            <person name="Su P."/>
            <person name="Kiefer A.F."/>
            <person name="Nichols A."/>
            <person name="Cepeda A.J."/>
            <person name="Yan W."/>
            <person name="Fan B."/>
            <person name="Jiang Y."/>
            <person name="Adhikari A."/>
            <person name="Zheng C.-J."/>
            <person name="Schuster L."/>
            <person name="Cowan T.M."/>
            <person name="Smanski M.J."/>
            <person name="Chevrette M.G."/>
            <person name="De Carvalho L.P.S."/>
            <person name="Shen B."/>
        </authorList>
    </citation>
    <scope>NUCLEOTIDE SEQUENCE [LARGE SCALE GENOMIC DNA]</scope>
    <source>
        <strain evidence="2 3">NPDC004045</strain>
    </source>
</reference>
<sequence>MSAYPYPPARRRGGWGTGAGLVTAVFVFLPASFYLRQSLHLPGIPTGGQPLREVPLTYWLSWAGALGVLAAPAGVAALLPRVRAAASAYAGAALGAGALLAAMVIACEITGFGPS</sequence>
<dbReference type="Proteomes" id="UP001601444">
    <property type="component" value="Unassembled WGS sequence"/>
</dbReference>
<evidence type="ECO:0000256" key="1">
    <source>
        <dbReference type="SAM" id="Phobius"/>
    </source>
</evidence>
<keyword evidence="1" id="KW-0812">Transmembrane</keyword>
<proteinExistence type="predicted"/>
<protein>
    <submittedName>
        <fullName evidence="2">Uncharacterized protein</fullName>
    </submittedName>
</protein>
<feature type="transmembrane region" description="Helical" evidence="1">
    <location>
        <begin position="91"/>
        <end position="112"/>
    </location>
</feature>
<keyword evidence="1" id="KW-1133">Transmembrane helix</keyword>
<feature type="transmembrane region" description="Helical" evidence="1">
    <location>
        <begin position="12"/>
        <end position="36"/>
    </location>
</feature>
<dbReference type="RefSeq" id="WP_043652418.1">
    <property type="nucleotide sequence ID" value="NZ_JBIAMX010000012.1"/>
</dbReference>
<organism evidence="2 3">
    <name type="scientific">Nocardia thailandica</name>
    <dbReference type="NCBI Taxonomy" id="257275"/>
    <lineage>
        <taxon>Bacteria</taxon>
        <taxon>Bacillati</taxon>
        <taxon>Actinomycetota</taxon>
        <taxon>Actinomycetes</taxon>
        <taxon>Mycobacteriales</taxon>
        <taxon>Nocardiaceae</taxon>
        <taxon>Nocardia</taxon>
    </lineage>
</organism>
<evidence type="ECO:0000313" key="2">
    <source>
        <dbReference type="EMBL" id="MFF0545104.1"/>
    </source>
</evidence>
<name>A0ABW6PRT8_9NOCA</name>
<keyword evidence="1" id="KW-0472">Membrane</keyword>
<keyword evidence="3" id="KW-1185">Reference proteome</keyword>
<comment type="caution">
    <text evidence="2">The sequence shown here is derived from an EMBL/GenBank/DDBJ whole genome shotgun (WGS) entry which is preliminary data.</text>
</comment>
<evidence type="ECO:0000313" key="3">
    <source>
        <dbReference type="Proteomes" id="UP001601444"/>
    </source>
</evidence>